<dbReference type="RefSeq" id="WP_339960908.1">
    <property type="nucleotide sequence ID" value="NZ_JAWMWH010000003.1"/>
</dbReference>
<evidence type="ECO:0000313" key="9">
    <source>
        <dbReference type="EMBL" id="MEJ6401060.1"/>
    </source>
</evidence>
<dbReference type="PANTHER" id="PTHR45754">
    <property type="entry name" value="METHYLENETETRAHYDROFOLATE REDUCTASE"/>
    <property type="match status" value="1"/>
</dbReference>
<name>A0ABU8SMB7_9LACO</name>
<dbReference type="Gene3D" id="3.20.20.220">
    <property type="match status" value="1"/>
</dbReference>
<accession>A0ABU8SMB7</accession>
<dbReference type="InterPro" id="IPR003171">
    <property type="entry name" value="Mehydrof_redctse-like"/>
</dbReference>
<evidence type="ECO:0000313" key="10">
    <source>
        <dbReference type="Proteomes" id="UP001370590"/>
    </source>
</evidence>
<evidence type="ECO:0000256" key="3">
    <source>
        <dbReference type="ARBA" id="ARBA00006743"/>
    </source>
</evidence>
<gene>
    <name evidence="9" type="ORF">R4146_07875</name>
</gene>
<reference evidence="9 10" key="1">
    <citation type="submission" date="2023-10" db="EMBL/GenBank/DDBJ databases">
        <title>Nicoliella lavandulae sp. nov. isolated from Lavandula angustifolia flowers.</title>
        <authorList>
            <person name="Alcantara C."/>
            <person name="Zuniga M."/>
            <person name="Landete J.M."/>
            <person name="Monedero V."/>
        </authorList>
    </citation>
    <scope>NUCLEOTIDE SEQUENCE [LARGE SCALE GENOMIC DNA]</scope>
    <source>
        <strain evidence="9 10">Es01</strain>
    </source>
</reference>
<evidence type="ECO:0000256" key="5">
    <source>
        <dbReference type="ARBA" id="ARBA00022827"/>
    </source>
</evidence>
<keyword evidence="4 8" id="KW-0285">Flavoprotein</keyword>
<keyword evidence="10" id="KW-1185">Reference proteome</keyword>
<evidence type="ECO:0000256" key="8">
    <source>
        <dbReference type="RuleBase" id="RU003862"/>
    </source>
</evidence>
<evidence type="ECO:0000256" key="6">
    <source>
        <dbReference type="ARBA" id="ARBA00023002"/>
    </source>
</evidence>
<comment type="caution">
    <text evidence="9">The sequence shown here is derived from an EMBL/GenBank/DDBJ whole genome shotgun (WGS) entry which is preliminary data.</text>
</comment>
<evidence type="ECO:0000256" key="4">
    <source>
        <dbReference type="ARBA" id="ARBA00022630"/>
    </source>
</evidence>
<dbReference type="SUPFAM" id="SSF51730">
    <property type="entry name" value="FAD-linked oxidoreductase"/>
    <property type="match status" value="1"/>
</dbReference>
<keyword evidence="6 8" id="KW-0560">Oxidoreductase</keyword>
<proteinExistence type="inferred from homology"/>
<dbReference type="PANTHER" id="PTHR45754:SF3">
    <property type="entry name" value="METHYLENETETRAHYDROFOLATE REDUCTASE (NADPH)"/>
    <property type="match status" value="1"/>
</dbReference>
<dbReference type="CDD" id="cd00537">
    <property type="entry name" value="MTHFR"/>
    <property type="match status" value="1"/>
</dbReference>
<evidence type="ECO:0000256" key="2">
    <source>
        <dbReference type="ARBA" id="ARBA00004777"/>
    </source>
</evidence>
<evidence type="ECO:0000256" key="1">
    <source>
        <dbReference type="ARBA" id="ARBA00001974"/>
    </source>
</evidence>
<comment type="similarity">
    <text evidence="3 8">Belongs to the methylenetetrahydrofolate reductase family.</text>
</comment>
<dbReference type="EMBL" id="JAWMWH010000003">
    <property type="protein sequence ID" value="MEJ6401060.1"/>
    <property type="molecule type" value="Genomic_DNA"/>
</dbReference>
<keyword evidence="5 8" id="KW-0274">FAD</keyword>
<comment type="pathway">
    <text evidence="2 8">One-carbon metabolism; tetrahydrofolate interconversion.</text>
</comment>
<protein>
    <recommendedName>
        <fullName evidence="8">Methylenetetrahydrofolate reductase</fullName>
    </recommendedName>
</protein>
<dbReference type="InterPro" id="IPR029041">
    <property type="entry name" value="FAD-linked_oxidoreductase-like"/>
</dbReference>
<dbReference type="Proteomes" id="UP001370590">
    <property type="component" value="Unassembled WGS sequence"/>
</dbReference>
<comment type="cofactor">
    <cofactor evidence="1 8">
        <name>FAD</name>
        <dbReference type="ChEBI" id="CHEBI:57692"/>
    </cofactor>
</comment>
<evidence type="ECO:0000256" key="7">
    <source>
        <dbReference type="ARBA" id="ARBA00048628"/>
    </source>
</evidence>
<comment type="catalytic activity">
    <reaction evidence="7">
        <text>(6S)-5-methyl-5,6,7,8-tetrahydrofolate + NAD(+) = (6R)-5,10-methylene-5,6,7,8-tetrahydrofolate + NADH + H(+)</text>
        <dbReference type="Rhea" id="RHEA:19821"/>
        <dbReference type="ChEBI" id="CHEBI:15378"/>
        <dbReference type="ChEBI" id="CHEBI:15636"/>
        <dbReference type="ChEBI" id="CHEBI:18608"/>
        <dbReference type="ChEBI" id="CHEBI:57540"/>
        <dbReference type="ChEBI" id="CHEBI:57945"/>
        <dbReference type="EC" id="1.5.1.54"/>
    </reaction>
    <physiologicalReaction direction="right-to-left" evidence="7">
        <dbReference type="Rhea" id="RHEA:19823"/>
    </physiologicalReaction>
</comment>
<dbReference type="Pfam" id="PF02219">
    <property type="entry name" value="MTHFR"/>
    <property type="match status" value="1"/>
</dbReference>
<sequence length="272" mass="30486">MKLSIEIQPKDSQTNARLLTLIQRIAPAAVYVPFNPGGHQNEIADHHFLDQVQNKLHIPVIPHLTGRYQSQSSVRKRIDELQQLHIDHLLALRGDNIAGQPPMKTFEHASDLIHFINHVAPEFSIAGACYPEGHYEAPSIASDIANLKYKVAAGAKALVTQVVFDNQTLYQFMTQLRAAGVKLPLSIGVMPVFDRDQVNRMLKLTKVQIPDCLAMLLAIEDDSLFAMAGRIFTKFQLRDLAQHGIERVHLYTLNNEQLLNDLATNNYVVQDG</sequence>
<dbReference type="GO" id="GO:0004489">
    <property type="term" value="F:methylenetetrahydrofolate reductase [NAD(P)H] activity"/>
    <property type="evidence" value="ECO:0007669"/>
    <property type="project" value="UniProtKB-EC"/>
</dbReference>
<organism evidence="9 10">
    <name type="scientific">Nicoliella lavandulae</name>
    <dbReference type="NCBI Taxonomy" id="3082954"/>
    <lineage>
        <taxon>Bacteria</taxon>
        <taxon>Bacillati</taxon>
        <taxon>Bacillota</taxon>
        <taxon>Bacilli</taxon>
        <taxon>Lactobacillales</taxon>
        <taxon>Lactobacillaceae</taxon>
        <taxon>Nicoliella</taxon>
    </lineage>
</organism>